<evidence type="ECO:0000313" key="8">
    <source>
        <dbReference type="Proteomes" id="UP000184226"/>
    </source>
</evidence>
<proteinExistence type="inferred from homology"/>
<evidence type="ECO:0000256" key="4">
    <source>
        <dbReference type="PIRSR" id="PIRSR000524-1"/>
    </source>
</evidence>
<evidence type="ECO:0000256" key="1">
    <source>
        <dbReference type="ARBA" id="ARBA00001933"/>
    </source>
</evidence>
<dbReference type="GO" id="GO:0008453">
    <property type="term" value="F:alanine-glyoxylate transaminase activity"/>
    <property type="evidence" value="ECO:0007669"/>
    <property type="project" value="TreeGrafter"/>
</dbReference>
<dbReference type="PIRSF" id="PIRSF000524">
    <property type="entry name" value="SPT"/>
    <property type="match status" value="1"/>
</dbReference>
<dbReference type="PANTHER" id="PTHR21152:SF40">
    <property type="entry name" value="ALANINE--GLYOXYLATE AMINOTRANSFERASE"/>
    <property type="match status" value="1"/>
</dbReference>
<dbReference type="FunFam" id="3.40.640.10:FF:000054">
    <property type="entry name" value="Serine--glyoxylate aminotransferase"/>
    <property type="match status" value="1"/>
</dbReference>
<dbReference type="InterPro" id="IPR000192">
    <property type="entry name" value="Aminotrans_V_dom"/>
</dbReference>
<dbReference type="PANTHER" id="PTHR21152">
    <property type="entry name" value="AMINOTRANSFERASE CLASS V"/>
    <property type="match status" value="1"/>
</dbReference>
<dbReference type="Gene3D" id="3.40.640.10">
    <property type="entry name" value="Type I PLP-dependent aspartate aminotransferase-like (Major domain)"/>
    <property type="match status" value="1"/>
</dbReference>
<keyword evidence="3 5" id="KW-0663">Pyridoxal phosphate</keyword>
<evidence type="ECO:0000259" key="6">
    <source>
        <dbReference type="Pfam" id="PF00266"/>
    </source>
</evidence>
<sequence length="401" mass="43122">MIALHSHPSGRHFLQIPGPTNVPDRVLRAIDNATIDHRGPEFGVLGKSVLAGMKKVFKTEADVVIYPSSGTGAWEAALVNTLSPGDLVLMVETGHFATLWKKMAVKLGLRVEFLEGDWRHGIDAAQIHARLTADKAHEIKAVCAVHNETATGVTSNIAALRQAMDDSGHPALFMVDTISSLGSMDYRHDEWGVDVTVAGSQKGLMLPPGLSFNAISAKALAASGTAALRRSYWDWKEMLAINPSGYFPYTPATNLLYGLHEALEMLFAEGLDHVFARHRRYGEATREAARAWGLDILCKNPDEYSSVLTAVVMPDGHSADAFRKVVLRHFDMSLGQGLSKLSDKVFRIGHLGDMNDLTLCGTLAGVEMGLGIAGVPHRKGGAQAAMDHLAQSSMAALAQAA</sequence>
<keyword evidence="8" id="KW-1185">Reference proteome</keyword>
<keyword evidence="7" id="KW-0670">Pyruvate</keyword>
<reference evidence="7 8" key="1">
    <citation type="submission" date="2016-11" db="EMBL/GenBank/DDBJ databases">
        <authorList>
            <person name="Jaros S."/>
            <person name="Januszkiewicz K."/>
            <person name="Wedrychowicz H."/>
        </authorList>
    </citation>
    <scope>NUCLEOTIDE SEQUENCE [LARGE SCALE GENOMIC DNA]</scope>
    <source>
        <strain evidence="7 8">CGMCC 1.10190</strain>
    </source>
</reference>
<dbReference type="InterPro" id="IPR024169">
    <property type="entry name" value="SP_NH2Trfase/AEP_transaminase"/>
</dbReference>
<dbReference type="EMBL" id="FQXE01000001">
    <property type="protein sequence ID" value="SHG92360.1"/>
    <property type="molecule type" value="Genomic_DNA"/>
</dbReference>
<feature type="domain" description="Aminotransferase class V" evidence="6">
    <location>
        <begin position="14"/>
        <end position="320"/>
    </location>
</feature>
<evidence type="ECO:0000256" key="2">
    <source>
        <dbReference type="ARBA" id="ARBA00009236"/>
    </source>
</evidence>
<dbReference type="STRING" id="658167.SAMN04488135_101604"/>
<dbReference type="Gene3D" id="3.90.1150.10">
    <property type="entry name" value="Aspartate Aminotransferase, domain 1"/>
    <property type="match status" value="1"/>
</dbReference>
<dbReference type="Proteomes" id="UP000184226">
    <property type="component" value="Unassembled WGS sequence"/>
</dbReference>
<comment type="similarity">
    <text evidence="2">Belongs to the class-V pyridoxal-phosphate-dependent aminotransferase family.</text>
</comment>
<dbReference type="RefSeq" id="WP_073101563.1">
    <property type="nucleotide sequence ID" value="NZ_FQXE01000001.1"/>
</dbReference>
<name>A0A1M5NS78_9BURK</name>
<dbReference type="Pfam" id="PF00266">
    <property type="entry name" value="Aminotran_5"/>
    <property type="match status" value="1"/>
</dbReference>
<dbReference type="OrthoDB" id="9766472at2"/>
<organism evidence="7 8">
    <name type="scientific">Pollutimonas bauzanensis</name>
    <dbReference type="NCBI Taxonomy" id="658167"/>
    <lineage>
        <taxon>Bacteria</taxon>
        <taxon>Pseudomonadati</taxon>
        <taxon>Pseudomonadota</taxon>
        <taxon>Betaproteobacteria</taxon>
        <taxon>Burkholderiales</taxon>
        <taxon>Alcaligenaceae</taxon>
        <taxon>Pollutimonas</taxon>
    </lineage>
</organism>
<gene>
    <name evidence="7" type="ORF">SAMN04488135_101604</name>
</gene>
<comment type="cofactor">
    <cofactor evidence="1 5">
        <name>pyridoxal 5'-phosphate</name>
        <dbReference type="ChEBI" id="CHEBI:597326"/>
    </cofactor>
</comment>
<evidence type="ECO:0000313" key="7">
    <source>
        <dbReference type="EMBL" id="SHG92360.1"/>
    </source>
</evidence>
<dbReference type="GO" id="GO:0019265">
    <property type="term" value="P:glycine biosynthetic process, by transamination of glyoxylate"/>
    <property type="evidence" value="ECO:0007669"/>
    <property type="project" value="TreeGrafter"/>
</dbReference>
<feature type="binding site" evidence="4">
    <location>
        <position position="347"/>
    </location>
    <ligand>
        <name>substrate</name>
    </ligand>
</feature>
<evidence type="ECO:0000256" key="5">
    <source>
        <dbReference type="PIRSR" id="PIRSR000524-50"/>
    </source>
</evidence>
<accession>A0A1M5NS78</accession>
<dbReference type="InterPro" id="IPR015421">
    <property type="entry name" value="PyrdxlP-dep_Trfase_major"/>
</dbReference>
<protein>
    <submittedName>
        <fullName evidence="7">Alanine-glyoxylate transaminase / serine-glyoxylate transaminase / serine-pyruvate transaminase</fullName>
    </submittedName>
</protein>
<dbReference type="AlphaFoldDB" id="A0A1M5NS78"/>
<dbReference type="InterPro" id="IPR015424">
    <property type="entry name" value="PyrdxlP-dep_Trfase"/>
</dbReference>
<dbReference type="InterPro" id="IPR015422">
    <property type="entry name" value="PyrdxlP-dep_Trfase_small"/>
</dbReference>
<dbReference type="GO" id="GO:0004760">
    <property type="term" value="F:L-serine-pyruvate transaminase activity"/>
    <property type="evidence" value="ECO:0007669"/>
    <property type="project" value="TreeGrafter"/>
</dbReference>
<feature type="modified residue" description="N6-(pyridoxal phosphate)lysine" evidence="5">
    <location>
        <position position="202"/>
    </location>
</feature>
<evidence type="ECO:0000256" key="3">
    <source>
        <dbReference type="ARBA" id="ARBA00022898"/>
    </source>
</evidence>
<dbReference type="SUPFAM" id="SSF53383">
    <property type="entry name" value="PLP-dependent transferases"/>
    <property type="match status" value="1"/>
</dbReference>